<evidence type="ECO:0000313" key="12">
    <source>
        <dbReference type="Proteomes" id="UP000267536"/>
    </source>
</evidence>
<comment type="similarity">
    <text evidence="9">Belongs to the ABC transporter superfamily. Drug exporter-1 (DrugE1) (TC 3.A.1.105) family.</text>
</comment>
<keyword evidence="3" id="KW-1003">Cell membrane</keyword>
<evidence type="ECO:0000256" key="2">
    <source>
        <dbReference type="ARBA" id="ARBA00022448"/>
    </source>
</evidence>
<dbReference type="Gene3D" id="3.40.50.300">
    <property type="entry name" value="P-loop containing nucleotide triphosphate hydrolases"/>
    <property type="match status" value="1"/>
</dbReference>
<dbReference type="PROSITE" id="PS00211">
    <property type="entry name" value="ABC_TRANSPORTER_1"/>
    <property type="match status" value="1"/>
</dbReference>
<dbReference type="SUPFAM" id="SSF52540">
    <property type="entry name" value="P-loop containing nucleoside triphosphate hydrolases"/>
    <property type="match status" value="1"/>
</dbReference>
<dbReference type="InterPro" id="IPR027417">
    <property type="entry name" value="P-loop_NTPase"/>
</dbReference>
<dbReference type="InterPro" id="IPR017871">
    <property type="entry name" value="ABC_transporter-like_CS"/>
</dbReference>
<keyword evidence="4" id="KW-0547">Nucleotide-binding</keyword>
<evidence type="ECO:0000256" key="7">
    <source>
        <dbReference type="ARBA" id="ARBA00023136"/>
    </source>
</evidence>
<dbReference type="PROSITE" id="PS50893">
    <property type="entry name" value="ABC_TRANSPORTER_2"/>
    <property type="match status" value="1"/>
</dbReference>
<dbReference type="PANTHER" id="PTHR42711:SF19">
    <property type="entry name" value="DOXORUBICIN RESISTANCE ATP-BINDING PROTEIN DRRA"/>
    <property type="match status" value="1"/>
</dbReference>
<evidence type="ECO:0000256" key="5">
    <source>
        <dbReference type="ARBA" id="ARBA00022840"/>
    </source>
</evidence>
<dbReference type="Proteomes" id="UP000267536">
    <property type="component" value="Unassembled WGS sequence"/>
</dbReference>
<dbReference type="GO" id="GO:0055085">
    <property type="term" value="P:transmembrane transport"/>
    <property type="evidence" value="ECO:0007669"/>
    <property type="project" value="UniProtKB-ARBA"/>
</dbReference>
<dbReference type="InterPro" id="IPR003439">
    <property type="entry name" value="ABC_transporter-like_ATP-bd"/>
</dbReference>
<dbReference type="GO" id="GO:0005886">
    <property type="term" value="C:plasma membrane"/>
    <property type="evidence" value="ECO:0007669"/>
    <property type="project" value="UniProtKB-SubCell"/>
</dbReference>
<dbReference type="InterPro" id="IPR050763">
    <property type="entry name" value="ABC_transporter_ATP-binding"/>
</dbReference>
<dbReference type="GO" id="GO:0016887">
    <property type="term" value="F:ATP hydrolysis activity"/>
    <property type="evidence" value="ECO:0007669"/>
    <property type="project" value="InterPro"/>
</dbReference>
<comment type="caution">
    <text evidence="11">The sequence shown here is derived from an EMBL/GenBank/DDBJ whole genome shotgun (WGS) entry which is preliminary data.</text>
</comment>
<name>A0A3N4G3K3_9ACTN</name>
<keyword evidence="12" id="KW-1185">Reference proteome</keyword>
<keyword evidence="2" id="KW-0813">Transport</keyword>
<dbReference type="OrthoDB" id="9804819at2"/>
<evidence type="ECO:0000256" key="4">
    <source>
        <dbReference type="ARBA" id="ARBA00022741"/>
    </source>
</evidence>
<keyword evidence="8" id="KW-0046">Antibiotic resistance</keyword>
<dbReference type="InterPro" id="IPR003593">
    <property type="entry name" value="AAA+_ATPase"/>
</dbReference>
<evidence type="ECO:0000256" key="6">
    <source>
        <dbReference type="ARBA" id="ARBA00022967"/>
    </source>
</evidence>
<organism evidence="11 12">
    <name type="scientific">Gordonia oryzae</name>
    <dbReference type="NCBI Taxonomy" id="2487349"/>
    <lineage>
        <taxon>Bacteria</taxon>
        <taxon>Bacillati</taxon>
        <taxon>Actinomycetota</taxon>
        <taxon>Actinomycetes</taxon>
        <taxon>Mycobacteriales</taxon>
        <taxon>Gordoniaceae</taxon>
        <taxon>Gordonia</taxon>
    </lineage>
</organism>
<proteinExistence type="inferred from homology"/>
<dbReference type="GO" id="GO:0043215">
    <property type="term" value="P:daunorubicin transport"/>
    <property type="evidence" value="ECO:0007669"/>
    <property type="project" value="InterPro"/>
</dbReference>
<keyword evidence="7" id="KW-0472">Membrane</keyword>
<dbReference type="NCBIfam" id="TIGR01188">
    <property type="entry name" value="drrA"/>
    <property type="match status" value="1"/>
</dbReference>
<gene>
    <name evidence="11" type="ORF">EF294_18230</name>
</gene>
<evidence type="ECO:0000256" key="1">
    <source>
        <dbReference type="ARBA" id="ARBA00004413"/>
    </source>
</evidence>
<keyword evidence="5 11" id="KW-0067">ATP-binding</keyword>
<dbReference type="FunFam" id="3.40.50.300:FF:000589">
    <property type="entry name" value="ABC transporter, ATP-binding subunit"/>
    <property type="match status" value="1"/>
</dbReference>
<dbReference type="GO" id="GO:0005524">
    <property type="term" value="F:ATP binding"/>
    <property type="evidence" value="ECO:0007669"/>
    <property type="project" value="UniProtKB-KW"/>
</dbReference>
<feature type="domain" description="ABC transporter" evidence="10">
    <location>
        <begin position="17"/>
        <end position="247"/>
    </location>
</feature>
<dbReference type="Pfam" id="PF00005">
    <property type="entry name" value="ABC_tran"/>
    <property type="match status" value="1"/>
</dbReference>
<protein>
    <submittedName>
        <fullName evidence="11">ATP-binding cassette domain-containing protein</fullName>
    </submittedName>
</protein>
<dbReference type="GO" id="GO:0046677">
    <property type="term" value="P:response to antibiotic"/>
    <property type="evidence" value="ECO:0007669"/>
    <property type="project" value="UniProtKB-KW"/>
</dbReference>
<evidence type="ECO:0000256" key="8">
    <source>
        <dbReference type="ARBA" id="ARBA00023251"/>
    </source>
</evidence>
<evidence type="ECO:0000256" key="9">
    <source>
        <dbReference type="ARBA" id="ARBA00049985"/>
    </source>
</evidence>
<reference evidence="11 12" key="1">
    <citation type="submission" date="2018-11" db="EMBL/GenBank/DDBJ databases">
        <title>Draft genome sequence of Gordonia sp. RS15-1S isolated from rice stems.</title>
        <authorList>
            <person name="Muangham S."/>
        </authorList>
    </citation>
    <scope>NUCLEOTIDE SEQUENCE [LARGE SCALE GENOMIC DNA]</scope>
    <source>
        <strain evidence="11 12">RS15-1S</strain>
    </source>
</reference>
<dbReference type="RefSeq" id="WP_123932406.1">
    <property type="nucleotide sequence ID" value="NZ_JBPSDP010000017.1"/>
</dbReference>
<evidence type="ECO:0000313" key="11">
    <source>
        <dbReference type="EMBL" id="RPA57519.1"/>
    </source>
</evidence>
<sequence length="327" mass="34429">MFADSTHHCDTLPDTAIHADHLRKTFGDVVAVDDVSLTVPRGTILGVLGPNGAGKTTTVRMLATLIRPDAGRATIFGRDVAAQATAVRSLISLTGQYASVDEDLTAAENLELFARLLGYSGRAARARATDLLDRFGLSAAARRPVRGFSGGMRRRIDLAASMIRTPALLFLDEPTTGLDPTTRTQVWTSVRELVAQGSTVLLTTQYLDEADQLSDSLVVIDTGRVIASGDADTLKDRVGDRSLEITVDPVHLSEAREVLRTALDTAVTTTPENGQLIAAITDPSAAARAVVALDGAGIGVGEVSVRRPSLDDVFFALTAGPATEVAA</sequence>
<comment type="subcellular location">
    <subcellularLocation>
        <location evidence="1">Cell membrane</location>
        <topology evidence="1">Peripheral membrane protein</topology>
        <orientation evidence="1">Cytoplasmic side</orientation>
    </subcellularLocation>
</comment>
<dbReference type="GO" id="GO:1900753">
    <property type="term" value="P:doxorubicin transport"/>
    <property type="evidence" value="ECO:0007669"/>
    <property type="project" value="InterPro"/>
</dbReference>
<evidence type="ECO:0000256" key="3">
    <source>
        <dbReference type="ARBA" id="ARBA00022475"/>
    </source>
</evidence>
<evidence type="ECO:0000259" key="10">
    <source>
        <dbReference type="PROSITE" id="PS50893"/>
    </source>
</evidence>
<dbReference type="InterPro" id="IPR005894">
    <property type="entry name" value="DrrA"/>
</dbReference>
<dbReference type="AlphaFoldDB" id="A0A3N4G3K3"/>
<dbReference type="SMART" id="SM00382">
    <property type="entry name" value="AAA"/>
    <property type="match status" value="1"/>
</dbReference>
<accession>A0A3N4G3K3</accession>
<dbReference type="PANTHER" id="PTHR42711">
    <property type="entry name" value="ABC TRANSPORTER ATP-BINDING PROTEIN"/>
    <property type="match status" value="1"/>
</dbReference>
<keyword evidence="6" id="KW-1278">Translocase</keyword>
<dbReference type="EMBL" id="RKMH01000016">
    <property type="protein sequence ID" value="RPA57519.1"/>
    <property type="molecule type" value="Genomic_DNA"/>
</dbReference>